<dbReference type="GeneID" id="19906499"/>
<keyword evidence="3" id="KW-1185">Reference proteome</keyword>
<dbReference type="Proteomes" id="UP000016924">
    <property type="component" value="Unassembled WGS sequence"/>
</dbReference>
<proteinExistence type="predicted"/>
<accession>R7Z738</accession>
<dbReference type="AlphaFoldDB" id="R7Z738"/>
<dbReference type="EMBL" id="JH767641">
    <property type="protein sequence ID" value="EON69923.1"/>
    <property type="molecule type" value="Genomic_DNA"/>
</dbReference>
<gene>
    <name evidence="2" type="ORF">W97_09188</name>
</gene>
<dbReference type="HOGENOM" id="CLU_407093_0_0_1"/>
<reference evidence="3" key="1">
    <citation type="submission" date="2012-06" db="EMBL/GenBank/DDBJ databases">
        <title>The genome sequence of Coniosporium apollinis CBS 100218.</title>
        <authorList>
            <consortium name="The Broad Institute Genome Sequencing Platform"/>
            <person name="Cuomo C."/>
            <person name="Gorbushina A."/>
            <person name="Noack S."/>
            <person name="Walker B."/>
            <person name="Young S.K."/>
            <person name="Zeng Q."/>
            <person name="Gargeya S."/>
            <person name="Fitzgerald M."/>
            <person name="Haas B."/>
            <person name="Abouelleil A."/>
            <person name="Alvarado L."/>
            <person name="Arachchi H.M."/>
            <person name="Berlin A.M."/>
            <person name="Chapman S.B."/>
            <person name="Goldberg J."/>
            <person name="Griggs A."/>
            <person name="Gujja S."/>
            <person name="Hansen M."/>
            <person name="Howarth C."/>
            <person name="Imamovic A."/>
            <person name="Larimer J."/>
            <person name="McCowan C."/>
            <person name="Montmayeur A."/>
            <person name="Murphy C."/>
            <person name="Neiman D."/>
            <person name="Pearson M."/>
            <person name="Priest M."/>
            <person name="Roberts A."/>
            <person name="Saif S."/>
            <person name="Shea T."/>
            <person name="Sisk P."/>
            <person name="Sykes S."/>
            <person name="Wortman J."/>
            <person name="Nusbaum C."/>
            <person name="Birren B."/>
        </authorList>
    </citation>
    <scope>NUCLEOTIDE SEQUENCE [LARGE SCALE GENOMIC DNA]</scope>
    <source>
        <strain evidence="3">CBS 100218</strain>
    </source>
</reference>
<dbReference type="OrthoDB" id="3819974at2759"/>
<feature type="region of interest" description="Disordered" evidence="1">
    <location>
        <begin position="378"/>
        <end position="401"/>
    </location>
</feature>
<organism evidence="2 3">
    <name type="scientific">Coniosporium apollinis (strain CBS 100218)</name>
    <name type="common">Rock-inhabiting black yeast</name>
    <dbReference type="NCBI Taxonomy" id="1168221"/>
    <lineage>
        <taxon>Eukaryota</taxon>
        <taxon>Fungi</taxon>
        <taxon>Dikarya</taxon>
        <taxon>Ascomycota</taxon>
        <taxon>Pezizomycotina</taxon>
        <taxon>Dothideomycetes</taxon>
        <taxon>Dothideomycetes incertae sedis</taxon>
        <taxon>Coniosporium</taxon>
    </lineage>
</organism>
<sequence>MQSSSPAGPLGGDPFENIRHNLSAPCARKVFDDYDENDTQTMLGMFKNLYHRYAHDSSLRQLGPGRGTLSSTGPYLVKWKNLIIQGLVHDEVFQRMVVDDIFCHRIVEWNALRLQEPWLQGIYFPGFYDLYSEWDASPLAALSTFTRTPSQEQNLTQDVIQRAKHILISLIQQFEGHHREEHDITLLQEIKLPATDTDPYVLTLLKLVMTEKRRNNESALLTSDLQDNWLTPDLGLGQRLEEEAPTQPPGNTIIDGFGATIIGFLKQARPITISFSEPDVPTDVVSRLKSATGEARPDKVYEGVMAPRYEDNAEQDSYIDDPRLYDWLATVDKGMSCCTFYPGFYLPLCGAIRYHEPESSRQNQSSRLHLEGSEELMDTPSVGSLHHNSGRHTSAALDPRVRTDSDADVLEGAENYVRKEFRTKDSFSIDHYDACIGVLSGRYARPISVIGKPNTHYVFRSFNRNQLLDNWYHVRGLLYVIPKYYNKARRSLWANCTQTEEDLCRCFSAIVAAKDPIPWILGLEWLLRDFWRKIVQALRAPHDGEVSVSSFESARRIFNELCLLSHGIAIAAIVTRHRFSTQLAVASGNEPGRREMTRYWYIALRQWDDICAGVDCQASLPPSLAHSPSLRQMLAAGTRELRIGDPDIRGLFSNNRDTGYPCLYAAIVNVRSVPL</sequence>
<evidence type="ECO:0000256" key="1">
    <source>
        <dbReference type="SAM" id="MobiDB-lite"/>
    </source>
</evidence>
<dbReference type="RefSeq" id="XP_007785240.1">
    <property type="nucleotide sequence ID" value="XM_007787050.1"/>
</dbReference>
<evidence type="ECO:0000313" key="3">
    <source>
        <dbReference type="Proteomes" id="UP000016924"/>
    </source>
</evidence>
<protein>
    <submittedName>
        <fullName evidence="2">Uncharacterized protein</fullName>
    </submittedName>
</protein>
<name>R7Z738_CONA1</name>
<evidence type="ECO:0000313" key="2">
    <source>
        <dbReference type="EMBL" id="EON69923.1"/>
    </source>
</evidence>